<gene>
    <name evidence="7" type="ORF">LRAMOSA03728</name>
</gene>
<dbReference type="InterPro" id="IPR008913">
    <property type="entry name" value="Znf_CHY"/>
</dbReference>
<sequence>MVNIRKPVAKPTSSIDPATVRETELKQLERRYRSSFRIVSNTEGCTIVRFAIQPSDPDFPYELDSLLLQLKVPDDYPTKHCTLTVLSSIPKGFAFNIERGYEDYVRQLKTTLVRQMNWLDRNLESLLQQEAAPTVRFVSTKPSVASSSSSEPLVAPALPDEFIAAVSSPKPSSSKPSRQDANSTTTSSSSSSNITTPTSTTTTTTKDTPSSSSSAAANKLDARATPFFTSDQLKMAAAKKDQELRQLETRFGSSYKVVRSDTVETVISLLVNLTDPTFAFKDTLGTELKIKYHIPAKYPLLPSTIEVENKALSMDEARDISYAFAEHVESAKHTLFQNLNWLNRHLERILKNPRERPWETFGTETQAKHTETETVREDFSKNKTGSSDMSNVIVVNDPEALLPPGVTWDDIDQFAPTPTANHNDDNDTSDVTTPMVKQEDQGESSSAAAAQPTEQQEQQPVIRKGIEVRLLEPRFENCTLIRVVAVDMQVECGRCNAFAFFDNMKLPDILSASGSSNNEAKDKYERWIPCPTCSSLLGAKFMPELMHENSNVAGLLQLGGCKVYDVTPKSYMGNCAKCMEDFPSAIRKLPKVSNCQTCHARISINDNGIEFVRVGPREGASIRPSNTTYQTMALKKKKNKDKMQLIVGEPLPDRGACSHYRKSRRWFRFVCCNKLYPCDVCHDLKEDDHTSELAQRHVCGQCSKEQPIKATCIKCGYEFEKSHQKGAFWEGGEGVRNRTLMSRKDPHKHKGLSKTLSKKQERVGSEGKKRRQQDPE</sequence>
<evidence type="ECO:0000256" key="2">
    <source>
        <dbReference type="ARBA" id="ARBA00022771"/>
    </source>
</evidence>
<keyword evidence="3" id="KW-0862">Zinc</keyword>
<dbReference type="OrthoDB" id="10253329at2759"/>
<dbReference type="Pfam" id="PF05495">
    <property type="entry name" value="zf-CHY"/>
    <property type="match status" value="1"/>
</dbReference>
<feature type="compositionally biased region" description="Basic and acidic residues" evidence="5">
    <location>
        <begin position="366"/>
        <end position="381"/>
    </location>
</feature>
<dbReference type="EMBL" id="LK023346">
    <property type="protein sequence ID" value="CDS11465.1"/>
    <property type="molecule type" value="Genomic_DNA"/>
</dbReference>
<feature type="region of interest" description="Disordered" evidence="5">
    <location>
        <begin position="409"/>
        <end position="460"/>
    </location>
</feature>
<evidence type="ECO:0000256" key="4">
    <source>
        <dbReference type="PROSITE-ProRule" id="PRU00601"/>
    </source>
</evidence>
<evidence type="ECO:0000259" key="6">
    <source>
        <dbReference type="PROSITE" id="PS51266"/>
    </source>
</evidence>
<evidence type="ECO:0000313" key="7">
    <source>
        <dbReference type="EMBL" id="CDS11465.1"/>
    </source>
</evidence>
<feature type="compositionally biased region" description="Basic and acidic residues" evidence="5">
    <location>
        <begin position="758"/>
        <end position="776"/>
    </location>
</feature>
<name>A0A077WW02_9FUNG</name>
<evidence type="ECO:0000256" key="5">
    <source>
        <dbReference type="SAM" id="MobiDB-lite"/>
    </source>
</evidence>
<feature type="region of interest" description="Disordered" evidence="5">
    <location>
        <begin position="360"/>
        <end position="387"/>
    </location>
</feature>
<dbReference type="AlphaFoldDB" id="A0A077WW02"/>
<dbReference type="GO" id="GO:0008270">
    <property type="term" value="F:zinc ion binding"/>
    <property type="evidence" value="ECO:0007669"/>
    <property type="project" value="UniProtKB-KW"/>
</dbReference>
<accession>A0A077WW02</accession>
<feature type="compositionally biased region" description="Low complexity" evidence="5">
    <location>
        <begin position="183"/>
        <end position="214"/>
    </location>
</feature>
<organism evidence="7">
    <name type="scientific">Lichtheimia ramosa</name>
    <dbReference type="NCBI Taxonomy" id="688394"/>
    <lineage>
        <taxon>Eukaryota</taxon>
        <taxon>Fungi</taxon>
        <taxon>Fungi incertae sedis</taxon>
        <taxon>Mucoromycota</taxon>
        <taxon>Mucoromycotina</taxon>
        <taxon>Mucoromycetes</taxon>
        <taxon>Mucorales</taxon>
        <taxon>Lichtheimiaceae</taxon>
        <taxon>Lichtheimia</taxon>
    </lineage>
</organism>
<dbReference type="SUPFAM" id="SSF161219">
    <property type="entry name" value="CHY zinc finger-like"/>
    <property type="match status" value="1"/>
</dbReference>
<feature type="compositionally biased region" description="Low complexity" evidence="5">
    <location>
        <begin position="443"/>
        <end position="460"/>
    </location>
</feature>
<dbReference type="PROSITE" id="PS51266">
    <property type="entry name" value="ZF_CHY"/>
    <property type="match status" value="1"/>
</dbReference>
<protein>
    <recommendedName>
        <fullName evidence="6">CHY-type domain-containing protein</fullName>
    </recommendedName>
</protein>
<keyword evidence="2 4" id="KW-0863">Zinc-finger</keyword>
<evidence type="ECO:0000256" key="3">
    <source>
        <dbReference type="ARBA" id="ARBA00022833"/>
    </source>
</evidence>
<feature type="compositionally biased region" description="Low complexity" evidence="5">
    <location>
        <begin position="167"/>
        <end position="176"/>
    </location>
</feature>
<keyword evidence="1" id="KW-0479">Metal-binding</keyword>
<evidence type="ECO:0000256" key="1">
    <source>
        <dbReference type="ARBA" id="ARBA00022723"/>
    </source>
</evidence>
<proteinExistence type="predicted"/>
<feature type="region of interest" description="Disordered" evidence="5">
    <location>
        <begin position="739"/>
        <end position="776"/>
    </location>
</feature>
<reference evidence="7" key="1">
    <citation type="journal article" date="2014" name="Genome Announc.">
        <title>De novo whole-genome sequence and genome annotation of Lichtheimia ramosa.</title>
        <authorList>
            <person name="Linde J."/>
            <person name="Schwartze V."/>
            <person name="Binder U."/>
            <person name="Lass-Florl C."/>
            <person name="Voigt K."/>
            <person name="Horn F."/>
        </authorList>
    </citation>
    <scope>NUCLEOTIDE SEQUENCE</scope>
    <source>
        <strain evidence="7">JMRC FSU:6197</strain>
    </source>
</reference>
<dbReference type="InterPro" id="IPR037274">
    <property type="entry name" value="Znf_CHY_sf"/>
</dbReference>
<feature type="domain" description="CHY-type" evidence="6">
    <location>
        <begin position="650"/>
        <end position="717"/>
    </location>
</feature>
<feature type="region of interest" description="Disordered" evidence="5">
    <location>
        <begin position="166"/>
        <end position="218"/>
    </location>
</feature>